<protein>
    <submittedName>
        <fullName evidence="4">Sugar ABC transporter ATP-binding protein</fullName>
    </submittedName>
</protein>
<keyword evidence="1" id="KW-0547">Nucleotide-binding</keyword>
<accession>A0A538SET7</accession>
<dbReference type="AlphaFoldDB" id="A0A538SET7"/>
<dbReference type="EMBL" id="VBOR01000048">
    <property type="protein sequence ID" value="TMQ49886.1"/>
    <property type="molecule type" value="Genomic_DNA"/>
</dbReference>
<reference evidence="4 5" key="1">
    <citation type="journal article" date="2019" name="Nat. Microbiol.">
        <title>Mediterranean grassland soil C-N compound turnover is dependent on rainfall and depth, and is mediated by genomically divergent microorganisms.</title>
        <authorList>
            <person name="Diamond S."/>
            <person name="Andeer P.F."/>
            <person name="Li Z."/>
            <person name="Crits-Christoph A."/>
            <person name="Burstein D."/>
            <person name="Anantharaman K."/>
            <person name="Lane K.R."/>
            <person name="Thomas B.C."/>
            <person name="Pan C."/>
            <person name="Northen T.R."/>
            <person name="Banfield J.F."/>
        </authorList>
    </citation>
    <scope>NUCLEOTIDE SEQUENCE [LARGE SCALE GENOMIC DNA]</scope>
    <source>
        <strain evidence="4">WS_1</strain>
    </source>
</reference>
<evidence type="ECO:0000256" key="1">
    <source>
        <dbReference type="ARBA" id="ARBA00022741"/>
    </source>
</evidence>
<dbReference type="Pfam" id="PF00005">
    <property type="entry name" value="ABC_tran"/>
    <property type="match status" value="2"/>
</dbReference>
<evidence type="ECO:0000259" key="3">
    <source>
        <dbReference type="PROSITE" id="PS50893"/>
    </source>
</evidence>
<comment type="caution">
    <text evidence="4">The sequence shown here is derived from an EMBL/GenBank/DDBJ whole genome shotgun (WGS) entry which is preliminary data.</text>
</comment>
<dbReference type="Proteomes" id="UP000316292">
    <property type="component" value="Unassembled WGS sequence"/>
</dbReference>
<dbReference type="PANTHER" id="PTHR43790">
    <property type="entry name" value="CARBOHYDRATE TRANSPORT ATP-BINDING PROTEIN MG119-RELATED"/>
    <property type="match status" value="1"/>
</dbReference>
<dbReference type="Gene3D" id="3.40.50.300">
    <property type="entry name" value="P-loop containing nucleotide triphosphate hydrolases"/>
    <property type="match status" value="2"/>
</dbReference>
<evidence type="ECO:0000256" key="2">
    <source>
        <dbReference type="ARBA" id="ARBA00022840"/>
    </source>
</evidence>
<organism evidence="4 5">
    <name type="scientific">Eiseniibacteriota bacterium</name>
    <dbReference type="NCBI Taxonomy" id="2212470"/>
    <lineage>
        <taxon>Bacteria</taxon>
        <taxon>Candidatus Eiseniibacteriota</taxon>
    </lineage>
</organism>
<dbReference type="GO" id="GO:0016887">
    <property type="term" value="F:ATP hydrolysis activity"/>
    <property type="evidence" value="ECO:0007669"/>
    <property type="project" value="InterPro"/>
</dbReference>
<dbReference type="PROSITE" id="PS50893">
    <property type="entry name" value="ABC_TRANSPORTER_2"/>
    <property type="match status" value="1"/>
</dbReference>
<dbReference type="InterPro" id="IPR003439">
    <property type="entry name" value="ABC_transporter-like_ATP-bd"/>
</dbReference>
<dbReference type="InterPro" id="IPR017871">
    <property type="entry name" value="ABC_transporter-like_CS"/>
</dbReference>
<gene>
    <name evidence="4" type="ORF">E6K71_03670</name>
</gene>
<proteinExistence type="predicted"/>
<dbReference type="PROSITE" id="PS00211">
    <property type="entry name" value="ABC_TRANSPORTER_1"/>
    <property type="match status" value="1"/>
</dbReference>
<name>A0A538SET7_UNCEI</name>
<keyword evidence="2 4" id="KW-0067">ATP-binding</keyword>
<dbReference type="InterPro" id="IPR050107">
    <property type="entry name" value="ABC_carbohydrate_import_ATPase"/>
</dbReference>
<dbReference type="PANTHER" id="PTHR43790:SF4">
    <property type="entry name" value="GUANOSINE IMPORT ATP-BINDING PROTEIN NUPO"/>
    <property type="match status" value="1"/>
</dbReference>
<evidence type="ECO:0000313" key="5">
    <source>
        <dbReference type="Proteomes" id="UP000316292"/>
    </source>
</evidence>
<dbReference type="CDD" id="cd03215">
    <property type="entry name" value="ABC_Carb_Monos_II"/>
    <property type="match status" value="1"/>
</dbReference>
<dbReference type="InterPro" id="IPR027417">
    <property type="entry name" value="P-loop_NTPase"/>
</dbReference>
<sequence length="485" mass="52609">MTSSAAGAPALELKGIVKEYEQNRVLKGVSLSFQSPAEAMEAGIGMVHQEFMLLPGFRVAENIKLNREPTLPNPASRVLGKKLESLDVARMRADARRALDAVGLGIDEWIRVAGLPVGHMQFIEIAREVDKERLKLLIFDEPTAVLTESDAEKLLDIMRGLASKGHAILFITHRLDEVLAVANRITVLRDGEVVGTPDPKTTTVARIAELMVGRPAAIAAQRRFFAPTTEPALGIEHLREDMPGERVEDISLAVRRGEILGIGGLAGHGKLGIANGIMGLYPAWGRVVFGEKLFPLNEPREALERGLAFVSEDRRGVGLLPEESVELNIALSALEAQGRFLHPSPIPALQVLNHGAMHRHALEMIRALDIRTTGPSQQVRRLSGGNQQKVCVARAMTLRPKLLFVSEPTRGIDVGAKERVLEILTALNREQEVTLVVTSSELAELRAICDRVAIVYRGKVEAILPPDAPDAAFGLAMAGESARAA</sequence>
<feature type="domain" description="ABC transporter" evidence="3">
    <location>
        <begin position="218"/>
        <end position="482"/>
    </location>
</feature>
<evidence type="ECO:0000313" key="4">
    <source>
        <dbReference type="EMBL" id="TMQ49886.1"/>
    </source>
</evidence>
<dbReference type="SUPFAM" id="SSF52540">
    <property type="entry name" value="P-loop containing nucleoside triphosphate hydrolases"/>
    <property type="match status" value="2"/>
</dbReference>
<dbReference type="GO" id="GO:0005524">
    <property type="term" value="F:ATP binding"/>
    <property type="evidence" value="ECO:0007669"/>
    <property type="project" value="UniProtKB-KW"/>
</dbReference>